<gene>
    <name evidence="2" type="ORF">ACFO3O_10925</name>
</gene>
<comment type="caution">
    <text evidence="2">The sequence shown here is derived from an EMBL/GenBank/DDBJ whole genome shotgun (WGS) entry which is preliminary data.</text>
</comment>
<dbReference type="EMBL" id="JBHSFV010000006">
    <property type="protein sequence ID" value="MFC4634423.1"/>
    <property type="molecule type" value="Genomic_DNA"/>
</dbReference>
<keyword evidence="1" id="KW-0812">Transmembrane</keyword>
<evidence type="ECO:0000313" key="2">
    <source>
        <dbReference type="EMBL" id="MFC4634423.1"/>
    </source>
</evidence>
<feature type="transmembrane region" description="Helical" evidence="1">
    <location>
        <begin position="6"/>
        <end position="29"/>
    </location>
</feature>
<proteinExistence type="predicted"/>
<dbReference type="RefSeq" id="WP_379978668.1">
    <property type="nucleotide sequence ID" value="NZ_JBHSFV010000006.1"/>
</dbReference>
<evidence type="ECO:0000256" key="1">
    <source>
        <dbReference type="SAM" id="Phobius"/>
    </source>
</evidence>
<reference evidence="3" key="1">
    <citation type="journal article" date="2019" name="Int. J. Syst. Evol. Microbiol.">
        <title>The Global Catalogue of Microorganisms (GCM) 10K type strain sequencing project: providing services to taxonomists for standard genome sequencing and annotation.</title>
        <authorList>
            <consortium name="The Broad Institute Genomics Platform"/>
            <consortium name="The Broad Institute Genome Sequencing Center for Infectious Disease"/>
            <person name="Wu L."/>
            <person name="Ma J."/>
        </authorList>
    </citation>
    <scope>NUCLEOTIDE SEQUENCE [LARGE SCALE GENOMIC DNA]</scope>
    <source>
        <strain evidence="3">YJ-61-S</strain>
    </source>
</reference>
<keyword evidence="1" id="KW-0472">Membrane</keyword>
<evidence type="ECO:0000313" key="3">
    <source>
        <dbReference type="Proteomes" id="UP001596043"/>
    </source>
</evidence>
<sequence length="47" mass="5331">MILGIVGPFQLILLLLIPAGIFFLGFFLGKKSGYIKRIKETEKQHKL</sequence>
<protein>
    <submittedName>
        <fullName evidence="2">Uncharacterized protein</fullName>
    </submittedName>
</protein>
<accession>A0ABV9HX54</accession>
<keyword evidence="3" id="KW-1185">Reference proteome</keyword>
<name>A0ABV9HX54_9FLAO</name>
<organism evidence="2 3">
    <name type="scientific">Dokdonia ponticola</name>
    <dbReference type="NCBI Taxonomy" id="2041041"/>
    <lineage>
        <taxon>Bacteria</taxon>
        <taxon>Pseudomonadati</taxon>
        <taxon>Bacteroidota</taxon>
        <taxon>Flavobacteriia</taxon>
        <taxon>Flavobacteriales</taxon>
        <taxon>Flavobacteriaceae</taxon>
        <taxon>Dokdonia</taxon>
    </lineage>
</organism>
<keyword evidence="1" id="KW-1133">Transmembrane helix</keyword>
<dbReference type="Proteomes" id="UP001596043">
    <property type="component" value="Unassembled WGS sequence"/>
</dbReference>